<evidence type="ECO:0000313" key="3">
    <source>
        <dbReference type="Proteomes" id="UP000190648"/>
    </source>
</evidence>
<dbReference type="AlphaFoldDB" id="A0A1V4JRM0"/>
<proteinExistence type="predicted"/>
<reference evidence="2 3" key="1">
    <citation type="submission" date="2016-02" db="EMBL/GenBank/DDBJ databases">
        <title>Band-tailed pigeon sequencing and assembly.</title>
        <authorList>
            <person name="Soares A.E."/>
            <person name="Novak B.J."/>
            <person name="Rice E.S."/>
            <person name="O'Connell B."/>
            <person name="Chang D."/>
            <person name="Weber S."/>
            <person name="Shapiro B."/>
        </authorList>
    </citation>
    <scope>NUCLEOTIDE SEQUENCE [LARGE SCALE GENOMIC DNA]</scope>
    <source>
        <strain evidence="2">BTP2013</strain>
        <tissue evidence="2">Blood</tissue>
    </source>
</reference>
<feature type="region of interest" description="Disordered" evidence="1">
    <location>
        <begin position="1"/>
        <end position="21"/>
    </location>
</feature>
<keyword evidence="3" id="KW-1185">Reference proteome</keyword>
<organism evidence="2 3">
    <name type="scientific">Patagioenas fasciata monilis</name>
    <dbReference type="NCBI Taxonomy" id="372326"/>
    <lineage>
        <taxon>Eukaryota</taxon>
        <taxon>Metazoa</taxon>
        <taxon>Chordata</taxon>
        <taxon>Craniata</taxon>
        <taxon>Vertebrata</taxon>
        <taxon>Euteleostomi</taxon>
        <taxon>Archelosauria</taxon>
        <taxon>Archosauria</taxon>
        <taxon>Dinosauria</taxon>
        <taxon>Saurischia</taxon>
        <taxon>Theropoda</taxon>
        <taxon>Coelurosauria</taxon>
        <taxon>Aves</taxon>
        <taxon>Neognathae</taxon>
        <taxon>Neoaves</taxon>
        <taxon>Columbimorphae</taxon>
        <taxon>Columbiformes</taxon>
        <taxon>Columbidae</taxon>
        <taxon>Patagioenas</taxon>
    </lineage>
</organism>
<evidence type="ECO:0000256" key="1">
    <source>
        <dbReference type="SAM" id="MobiDB-lite"/>
    </source>
</evidence>
<dbReference type="EMBL" id="LSYS01006629">
    <property type="protein sequence ID" value="OPJ74813.1"/>
    <property type="molecule type" value="Genomic_DNA"/>
</dbReference>
<gene>
    <name evidence="2" type="ORF">AV530_018332</name>
</gene>
<name>A0A1V4JRM0_PATFA</name>
<comment type="caution">
    <text evidence="2">The sequence shown here is derived from an EMBL/GenBank/DDBJ whole genome shotgun (WGS) entry which is preliminary data.</text>
</comment>
<evidence type="ECO:0000313" key="2">
    <source>
        <dbReference type="EMBL" id="OPJ74813.1"/>
    </source>
</evidence>
<dbReference type="Proteomes" id="UP000190648">
    <property type="component" value="Unassembled WGS sequence"/>
</dbReference>
<accession>A0A1V4JRM0</accession>
<sequence>MSSEDPPVEKQRGRKMSCAVKGSPAIAADPSSLCPFGHQRIAKGQPWQEAPPCSLASIKQGLTLAGCAWSPILIPLTLDTGSQKEELLLASGNQTCF</sequence>
<protein>
    <submittedName>
        <fullName evidence="2">Uncharacterized protein</fullName>
    </submittedName>
</protein>